<name>A0A5B8IAP5_9GAMM</name>
<dbReference type="RefSeq" id="WP_128569747.1">
    <property type="nucleotide sequence ID" value="NZ_CM001975.1"/>
</dbReference>
<dbReference type="EMBL" id="CP042220">
    <property type="protein sequence ID" value="QDX29530.1"/>
    <property type="molecule type" value="Genomic_DNA"/>
</dbReference>
<evidence type="ECO:0000313" key="1">
    <source>
        <dbReference type="EMBL" id="QDX29530.1"/>
    </source>
</evidence>
<dbReference type="Proteomes" id="UP000320591">
    <property type="component" value="Chromosome"/>
</dbReference>
<gene>
    <name evidence="1" type="ORF">Dpoa569_0001305</name>
</gene>
<keyword evidence="2" id="KW-1185">Reference proteome</keyword>
<proteinExistence type="predicted"/>
<evidence type="ECO:0000313" key="2">
    <source>
        <dbReference type="Proteomes" id="UP000320591"/>
    </source>
</evidence>
<dbReference type="STRING" id="568768.GCA_000406125_02552"/>
<dbReference type="AlphaFoldDB" id="A0A5B8IAP5"/>
<dbReference type="KEGG" id="dic:Dpoa569_0001305"/>
<accession>A0A5B8IAP5</accession>
<organism evidence="1 2">
    <name type="scientific">Dickeya poaceiphila</name>
    <dbReference type="NCBI Taxonomy" id="568768"/>
    <lineage>
        <taxon>Bacteria</taxon>
        <taxon>Pseudomonadati</taxon>
        <taxon>Pseudomonadota</taxon>
        <taxon>Gammaproteobacteria</taxon>
        <taxon>Enterobacterales</taxon>
        <taxon>Pectobacteriaceae</taxon>
        <taxon>Dickeya</taxon>
    </lineage>
</organism>
<evidence type="ECO:0008006" key="3">
    <source>
        <dbReference type="Google" id="ProtNLM"/>
    </source>
</evidence>
<protein>
    <recommendedName>
        <fullName evidence="3">Protein ninF</fullName>
    </recommendedName>
</protein>
<reference evidence="1 2" key="1">
    <citation type="journal article" date="2019" name="Environ. Microbiol.">
        <title>The phytopathogenic nature of Dickeya aquatica 174/2 and the dynamic early evolution of Dickeya pathogenicity.</title>
        <authorList>
            <person name="Duprey A."/>
            <person name="Taib N."/>
            <person name="Leonard S."/>
            <person name="Garin T."/>
            <person name="Flandrois J.P."/>
            <person name="Nasser W."/>
            <person name="Brochier-Armanet C."/>
            <person name="Reverchon S."/>
        </authorList>
    </citation>
    <scope>NUCLEOTIDE SEQUENCE [LARGE SCALE GENOMIC DNA]</scope>
    <source>
        <strain evidence="1 2">NCPPB 569</strain>
    </source>
</reference>
<sequence length="65" mass="7447">MRTRRNIMLTQNQITDYQRQCIERAGYCIQCGGGLKENEVYACEKCTDELLGGDVMDIVREENNG</sequence>